<sequence>MRRCLHLAASRFERLSRPATALLCQPGWIHLGEPPIDWPAEVREQMRFGNWTGATRLWLASHYRRLRPRYSAEELAQLYAACEFREFFFQAGGRLDFEDASFDFIVSEHFFEHLQLPDALALMKECQRLLRPGGVIRTSVPDADLRGYAPPEPPGYPGAIVPWDHHQKHKSRWNVHSFSELLRLAGLEPRPIQYCTSDRQYHDDLKLAASADPQHAAADLIATTDYFRRLPSLIMDGIKPRT</sequence>
<dbReference type="GO" id="GO:0008757">
    <property type="term" value="F:S-adenosylmethionine-dependent methyltransferase activity"/>
    <property type="evidence" value="ECO:0007669"/>
    <property type="project" value="InterPro"/>
</dbReference>
<name>A0A512MCY4_9BACT</name>
<proteinExistence type="predicted"/>
<comment type="caution">
    <text evidence="2">The sequence shown here is derived from an EMBL/GenBank/DDBJ whole genome shotgun (WGS) entry which is preliminary data.</text>
</comment>
<dbReference type="Gene3D" id="3.40.50.150">
    <property type="entry name" value="Vaccinia Virus protein VP39"/>
    <property type="match status" value="1"/>
</dbReference>
<dbReference type="RefSeq" id="WP_146852679.1">
    <property type="nucleotide sequence ID" value="NZ_BKAG01000032.1"/>
</dbReference>
<dbReference type="EMBL" id="BKAG01000032">
    <property type="protein sequence ID" value="GEP44588.1"/>
    <property type="molecule type" value="Genomic_DNA"/>
</dbReference>
<evidence type="ECO:0000313" key="2">
    <source>
        <dbReference type="EMBL" id="GEP44588.1"/>
    </source>
</evidence>
<protein>
    <recommendedName>
        <fullName evidence="1">Methyltransferase type 11 domain-containing protein</fullName>
    </recommendedName>
</protein>
<dbReference type="CDD" id="cd02440">
    <property type="entry name" value="AdoMet_MTases"/>
    <property type="match status" value="1"/>
</dbReference>
<keyword evidence="3" id="KW-1185">Reference proteome</keyword>
<dbReference type="AlphaFoldDB" id="A0A512MCY4"/>
<feature type="domain" description="Methyltransferase type 11" evidence="1">
    <location>
        <begin position="89"/>
        <end position="136"/>
    </location>
</feature>
<reference evidence="2 3" key="1">
    <citation type="submission" date="2019-07" db="EMBL/GenBank/DDBJ databases">
        <title>Whole genome shotgun sequence of Brevifollis gellanilyticus NBRC 108608.</title>
        <authorList>
            <person name="Hosoyama A."/>
            <person name="Uohara A."/>
            <person name="Ohji S."/>
            <person name="Ichikawa N."/>
        </authorList>
    </citation>
    <scope>NUCLEOTIDE SEQUENCE [LARGE SCALE GENOMIC DNA]</scope>
    <source>
        <strain evidence="2 3">NBRC 108608</strain>
    </source>
</reference>
<dbReference type="InterPro" id="IPR013216">
    <property type="entry name" value="Methyltransf_11"/>
</dbReference>
<gene>
    <name evidence="2" type="ORF">BGE01nite_38790</name>
</gene>
<accession>A0A512MCY4</accession>
<dbReference type="SUPFAM" id="SSF53335">
    <property type="entry name" value="S-adenosyl-L-methionine-dependent methyltransferases"/>
    <property type="match status" value="1"/>
</dbReference>
<evidence type="ECO:0000259" key="1">
    <source>
        <dbReference type="Pfam" id="PF08241"/>
    </source>
</evidence>
<dbReference type="Pfam" id="PF08241">
    <property type="entry name" value="Methyltransf_11"/>
    <property type="match status" value="1"/>
</dbReference>
<dbReference type="InterPro" id="IPR029063">
    <property type="entry name" value="SAM-dependent_MTases_sf"/>
</dbReference>
<dbReference type="Proteomes" id="UP000321577">
    <property type="component" value="Unassembled WGS sequence"/>
</dbReference>
<evidence type="ECO:0000313" key="3">
    <source>
        <dbReference type="Proteomes" id="UP000321577"/>
    </source>
</evidence>
<organism evidence="2 3">
    <name type="scientific">Brevifollis gellanilyticus</name>
    <dbReference type="NCBI Taxonomy" id="748831"/>
    <lineage>
        <taxon>Bacteria</taxon>
        <taxon>Pseudomonadati</taxon>
        <taxon>Verrucomicrobiota</taxon>
        <taxon>Verrucomicrobiia</taxon>
        <taxon>Verrucomicrobiales</taxon>
        <taxon>Verrucomicrobiaceae</taxon>
    </lineage>
</organism>
<dbReference type="OrthoDB" id="183942at2"/>